<proteinExistence type="inferred from homology"/>
<keyword evidence="5 9" id="KW-0653">Protein transport</keyword>
<keyword evidence="4 9" id="KW-0812">Transmembrane</keyword>
<feature type="domain" description="Protein export membrane protein SecD/SecF C-terminal" evidence="10">
    <location>
        <begin position="230"/>
        <end position="397"/>
    </location>
</feature>
<feature type="domain" description="SecDF P1 head subdomain" evidence="12">
    <location>
        <begin position="133"/>
        <end position="227"/>
    </location>
</feature>
<dbReference type="NCBIfam" id="TIGR01129">
    <property type="entry name" value="secD"/>
    <property type="match status" value="1"/>
</dbReference>
<gene>
    <name evidence="9 13" type="primary">secD</name>
    <name evidence="13" type="ORF">FYJ33_00065</name>
</gene>
<dbReference type="InterPro" id="IPR048634">
    <property type="entry name" value="SecD_SecF_C"/>
</dbReference>
<dbReference type="FunFam" id="1.20.1640.10:FF:000004">
    <property type="entry name" value="Protein translocase subunit SecD"/>
    <property type="match status" value="1"/>
</dbReference>
<dbReference type="InterPro" id="IPR001036">
    <property type="entry name" value="Acrflvin-R"/>
</dbReference>
<dbReference type="InterPro" id="IPR054384">
    <property type="entry name" value="SecDF_P1_head"/>
</dbReference>
<dbReference type="Gene3D" id="1.20.1640.10">
    <property type="entry name" value="Multidrug efflux transporter AcrB transmembrane domain"/>
    <property type="match status" value="1"/>
</dbReference>
<dbReference type="NCBIfam" id="TIGR00916">
    <property type="entry name" value="2A0604s01"/>
    <property type="match status" value="1"/>
</dbReference>
<keyword evidence="6 9" id="KW-1133">Transmembrane helix</keyword>
<comment type="similarity">
    <text evidence="9">Belongs to the SecD/SecF family. SecD subfamily.</text>
</comment>
<dbReference type="Gene3D" id="3.30.1360.200">
    <property type="match status" value="1"/>
</dbReference>
<evidence type="ECO:0000256" key="1">
    <source>
        <dbReference type="ARBA" id="ARBA00004651"/>
    </source>
</evidence>
<dbReference type="EMBL" id="VULX01000001">
    <property type="protein sequence ID" value="MSR89843.1"/>
    <property type="molecule type" value="Genomic_DNA"/>
</dbReference>
<dbReference type="Pfam" id="PF21760">
    <property type="entry name" value="SecD_1st"/>
    <property type="match status" value="1"/>
</dbReference>
<evidence type="ECO:0000259" key="10">
    <source>
        <dbReference type="Pfam" id="PF02355"/>
    </source>
</evidence>
<dbReference type="HAMAP" id="MF_01463_B">
    <property type="entry name" value="SecD_B"/>
    <property type="match status" value="1"/>
</dbReference>
<evidence type="ECO:0000256" key="6">
    <source>
        <dbReference type="ARBA" id="ARBA00022989"/>
    </source>
</evidence>
<feature type="transmembrane region" description="Helical" evidence="9">
    <location>
        <begin position="373"/>
        <end position="401"/>
    </location>
</feature>
<evidence type="ECO:0000256" key="8">
    <source>
        <dbReference type="ARBA" id="ARBA00023136"/>
    </source>
</evidence>
<comment type="caution">
    <text evidence="9">Lacks conserved residue(s) required for the propagation of feature annotation.</text>
</comment>
<name>A0A7X2MVG9_9CLOT</name>
<keyword evidence="3 9" id="KW-1003">Cell membrane</keyword>
<sequence>MKKKVTSTIVFILCFIAICIVAFAGFKGFKLFSGENEVEVIPFEQQITKGLDLQGGVSVLMEVQADNVSKEELDSIKQLISLRVNGSGVGETVITEEGQKRIRVDIPGQYDSKKIVDSLSKTGDLKFVDPEGKTILTGKDVKKATAYLDESSQPQIGLEFNDAGKKKFAEATSKFIGKNIKITMDGETISDATVNTAIIDGNARIEGSKSLDDAKEKANIISAGAFPHPIKTASVRTVGAQLGNDSLPNAMKAGAIALAIIFVFMIVYYRVPGFISCMSLSLYTVMVLWAFKEIGVVLTLPGIAAFILTIGMAIDANVLIFERTREELRLGRSIASSIKLGIDNAMSSIIDSNLTTIIAALILYFFGSGSVKGFALTLLVGVVLSMVTAIFITKFFMYLALNMGILKKPSYFRVKRG</sequence>
<keyword evidence="2 9" id="KW-0813">Transport</keyword>
<feature type="transmembrane region" description="Helical" evidence="9">
    <location>
        <begin position="250"/>
        <end position="269"/>
    </location>
</feature>
<dbReference type="PANTHER" id="PTHR30081">
    <property type="entry name" value="PROTEIN-EXPORT MEMBRANE PROTEIN SEC"/>
    <property type="match status" value="1"/>
</dbReference>
<dbReference type="RefSeq" id="WP_154529733.1">
    <property type="nucleotide sequence ID" value="NZ_JAQXTV010000075.1"/>
</dbReference>
<evidence type="ECO:0000256" key="4">
    <source>
        <dbReference type="ARBA" id="ARBA00022692"/>
    </source>
</evidence>
<feature type="transmembrane region" description="Helical" evidence="9">
    <location>
        <begin position="342"/>
        <end position="367"/>
    </location>
</feature>
<dbReference type="GO" id="GO:0043952">
    <property type="term" value="P:protein transport by the Sec complex"/>
    <property type="evidence" value="ECO:0007669"/>
    <property type="project" value="UniProtKB-UniRule"/>
</dbReference>
<dbReference type="InterPro" id="IPR055344">
    <property type="entry name" value="SecD_SecF_C_bact"/>
</dbReference>
<comment type="subunit">
    <text evidence="9">Forms a complex with SecF. Part of the essential Sec protein translocation apparatus which comprises SecA, SecYEG and auxiliary proteins SecDF. Other proteins may also be involved.</text>
</comment>
<dbReference type="GO" id="GO:0005886">
    <property type="term" value="C:plasma membrane"/>
    <property type="evidence" value="ECO:0007669"/>
    <property type="project" value="UniProtKB-SubCell"/>
</dbReference>
<dbReference type="GO" id="GO:0015450">
    <property type="term" value="F:protein-transporting ATPase activity"/>
    <property type="evidence" value="ECO:0007669"/>
    <property type="project" value="InterPro"/>
</dbReference>
<reference evidence="13 14" key="1">
    <citation type="submission" date="2019-08" db="EMBL/GenBank/DDBJ databases">
        <title>In-depth cultivation of the pig gut microbiome towards novel bacterial diversity and tailored functional studies.</title>
        <authorList>
            <person name="Wylensek D."/>
            <person name="Hitch T.C.A."/>
            <person name="Clavel T."/>
        </authorList>
    </citation>
    <scope>NUCLEOTIDE SEQUENCE [LARGE SCALE GENOMIC DNA]</scope>
    <source>
        <strain evidence="13 14">WCA-383-APC-5B</strain>
    </source>
</reference>
<keyword evidence="14" id="KW-1185">Reference proteome</keyword>
<dbReference type="InterPro" id="IPR022813">
    <property type="entry name" value="SecD/SecF_arch_bac"/>
</dbReference>
<keyword evidence="7 9" id="KW-0811">Translocation</keyword>
<dbReference type="InterPro" id="IPR005791">
    <property type="entry name" value="SecD"/>
</dbReference>
<evidence type="ECO:0000256" key="9">
    <source>
        <dbReference type="HAMAP-Rule" id="MF_01463"/>
    </source>
</evidence>
<dbReference type="PANTHER" id="PTHR30081:SF1">
    <property type="entry name" value="PROTEIN TRANSLOCASE SUBUNIT SECD"/>
    <property type="match status" value="1"/>
</dbReference>
<evidence type="ECO:0000259" key="12">
    <source>
        <dbReference type="Pfam" id="PF22599"/>
    </source>
</evidence>
<comment type="function">
    <text evidence="9">Part of the Sec protein translocase complex. Interacts with the SecYEG preprotein conducting channel. SecDF uses the proton motive force (PMF) to complete protein translocation after the ATP-dependent function of SecA.</text>
</comment>
<dbReference type="InterPro" id="IPR048631">
    <property type="entry name" value="SecD_1st"/>
</dbReference>
<evidence type="ECO:0000256" key="2">
    <source>
        <dbReference type="ARBA" id="ARBA00022448"/>
    </source>
</evidence>
<evidence type="ECO:0000256" key="5">
    <source>
        <dbReference type="ARBA" id="ARBA00022927"/>
    </source>
</evidence>
<organism evidence="13 14">
    <name type="scientific">Inconstantimicrobium porci</name>
    <dbReference type="NCBI Taxonomy" id="2652291"/>
    <lineage>
        <taxon>Bacteria</taxon>
        <taxon>Bacillati</taxon>
        <taxon>Bacillota</taxon>
        <taxon>Clostridia</taxon>
        <taxon>Eubacteriales</taxon>
        <taxon>Clostridiaceae</taxon>
        <taxon>Inconstantimicrobium</taxon>
    </lineage>
</organism>
<dbReference type="GO" id="GO:0006605">
    <property type="term" value="P:protein targeting"/>
    <property type="evidence" value="ECO:0007669"/>
    <property type="project" value="UniProtKB-UniRule"/>
</dbReference>
<evidence type="ECO:0000259" key="11">
    <source>
        <dbReference type="Pfam" id="PF21760"/>
    </source>
</evidence>
<evidence type="ECO:0000256" key="7">
    <source>
        <dbReference type="ARBA" id="ARBA00023010"/>
    </source>
</evidence>
<dbReference type="AlphaFoldDB" id="A0A7X2MVG9"/>
<evidence type="ECO:0000313" key="14">
    <source>
        <dbReference type="Proteomes" id="UP000460287"/>
    </source>
</evidence>
<dbReference type="PRINTS" id="PR00702">
    <property type="entry name" value="ACRIFLAVINRP"/>
</dbReference>
<comment type="subcellular location">
    <subcellularLocation>
        <location evidence="1 9">Cell membrane</location>
        <topology evidence="1 9">Multi-pass membrane protein</topology>
    </subcellularLocation>
</comment>
<dbReference type="Pfam" id="PF22599">
    <property type="entry name" value="SecDF_P1_head"/>
    <property type="match status" value="1"/>
</dbReference>
<feature type="domain" description="Protein translocase subunit SecDF P1" evidence="11">
    <location>
        <begin position="76"/>
        <end position="130"/>
    </location>
</feature>
<comment type="caution">
    <text evidence="13">The sequence shown here is derived from an EMBL/GenBank/DDBJ whole genome shotgun (WGS) entry which is preliminary data.</text>
</comment>
<feature type="transmembrane region" description="Helical" evidence="9">
    <location>
        <begin position="297"/>
        <end position="321"/>
    </location>
</feature>
<dbReference type="Proteomes" id="UP000460287">
    <property type="component" value="Unassembled WGS sequence"/>
</dbReference>
<dbReference type="SUPFAM" id="SSF82866">
    <property type="entry name" value="Multidrug efflux transporter AcrB transmembrane domain"/>
    <property type="match status" value="1"/>
</dbReference>
<dbReference type="GO" id="GO:0065002">
    <property type="term" value="P:intracellular protein transmembrane transport"/>
    <property type="evidence" value="ECO:0007669"/>
    <property type="project" value="UniProtKB-UniRule"/>
</dbReference>
<dbReference type="Pfam" id="PF02355">
    <property type="entry name" value="SecD_SecF_C"/>
    <property type="match status" value="1"/>
</dbReference>
<evidence type="ECO:0000313" key="13">
    <source>
        <dbReference type="EMBL" id="MSR89843.1"/>
    </source>
</evidence>
<evidence type="ECO:0000256" key="3">
    <source>
        <dbReference type="ARBA" id="ARBA00022475"/>
    </source>
</evidence>
<accession>A0A7X2MVG9</accession>
<protein>
    <recommendedName>
        <fullName evidence="9">Protein translocase subunit SecD</fullName>
    </recommendedName>
</protein>
<keyword evidence="8 9" id="KW-0472">Membrane</keyword>